<dbReference type="EC" id="2.4.1.291" evidence="3"/>
<accession>A0A1R7QHE6</accession>
<dbReference type="GO" id="GO:1901135">
    <property type="term" value="P:carbohydrate derivative metabolic process"/>
    <property type="evidence" value="ECO:0007669"/>
    <property type="project" value="UniProtKB-ARBA"/>
</dbReference>
<keyword evidence="3" id="KW-0328">Glycosyltransferase</keyword>
<evidence type="ECO:0000259" key="2">
    <source>
        <dbReference type="Pfam" id="PF13439"/>
    </source>
</evidence>
<dbReference type="AlphaFoldDB" id="A0A1R7QHE6"/>
<evidence type="ECO:0000313" key="4">
    <source>
        <dbReference type="Proteomes" id="UP000196240"/>
    </source>
</evidence>
<evidence type="ECO:0000259" key="1">
    <source>
        <dbReference type="Pfam" id="PF00534"/>
    </source>
</evidence>
<proteinExistence type="predicted"/>
<dbReference type="Pfam" id="PF13439">
    <property type="entry name" value="Glyco_transf_4"/>
    <property type="match status" value="1"/>
</dbReference>
<name>A0A1R7QHE6_ACIJO</name>
<feature type="domain" description="Glycosyltransferase subfamily 4-like N-terminal" evidence="2">
    <location>
        <begin position="16"/>
        <end position="176"/>
    </location>
</feature>
<dbReference type="Proteomes" id="UP000196240">
    <property type="component" value="Unassembled WGS sequence"/>
</dbReference>
<dbReference type="GO" id="GO:0016757">
    <property type="term" value="F:glycosyltransferase activity"/>
    <property type="evidence" value="ECO:0007669"/>
    <property type="project" value="UniProtKB-KW"/>
</dbReference>
<organism evidence="3 4">
    <name type="scientific">Acinetobacter johnsonii</name>
    <dbReference type="NCBI Taxonomy" id="40214"/>
    <lineage>
        <taxon>Bacteria</taxon>
        <taxon>Pseudomonadati</taxon>
        <taxon>Pseudomonadota</taxon>
        <taxon>Gammaproteobacteria</taxon>
        <taxon>Moraxellales</taxon>
        <taxon>Moraxellaceae</taxon>
        <taxon>Acinetobacter</taxon>
    </lineage>
</organism>
<protein>
    <submittedName>
        <fullName evidence="3">N-acetylgalactosamine-N,N'-diacetylbacillosaminyl-diphospho-undecaprenol 4-alpha-N-acetylgalactosaminyltransferase</fullName>
        <ecNumber evidence="3">2.4.1.291</ecNumber>
    </submittedName>
</protein>
<dbReference type="RefSeq" id="WP_228148505.1">
    <property type="nucleotide sequence ID" value="NZ_FUUY01000018.1"/>
</dbReference>
<dbReference type="SUPFAM" id="SSF53756">
    <property type="entry name" value="UDP-Glycosyltransferase/glycogen phosphorylase"/>
    <property type="match status" value="1"/>
</dbReference>
<dbReference type="InterPro" id="IPR028098">
    <property type="entry name" value="Glyco_trans_4-like_N"/>
</dbReference>
<dbReference type="Pfam" id="PF00534">
    <property type="entry name" value="Glycos_transf_1"/>
    <property type="match status" value="1"/>
</dbReference>
<dbReference type="CDD" id="cd03811">
    <property type="entry name" value="GT4_GT28_WabH-like"/>
    <property type="match status" value="1"/>
</dbReference>
<sequence length="373" mass="41728">MMLNKVMFFLPTLGGGGAERTVIQLANSFAEQGIQVDLVVCNIQGEKGKLRPEVSTKIQLLDLNCGRVVNALMPLKQQLKTGQYVAVVATQTHSNIICAFAKKLARVKTKLIFREVSTPSKNMKLQGFAKFVLKSLVNYSYPMADRVVCVSNGVLEDFRKYYGYQQSNLVTIYNPVIDDCYFVKLQAPVTHRFFEPNLKVIMAVGRLTEAKNFTNLIRAFARLHQQQPNTRLIILGEGELRQELEHLRADLGLHDVVDLPGFDANPYAYFKYAELFVLSSNWEGLPGVLIQALASKIKVVSTDCPSGPMEILNHSKFGLLVPCDDAPALAKAMQQALCADDVQYTAAEFEQHCQQFHKDTVLQRYAQMMGLSL</sequence>
<evidence type="ECO:0000313" key="3">
    <source>
        <dbReference type="EMBL" id="SJX23710.1"/>
    </source>
</evidence>
<gene>
    <name evidence="3" type="primary">pglJ</name>
    <name evidence="3" type="ORF">ACNJC6_03388</name>
</gene>
<reference evidence="3 4" key="1">
    <citation type="submission" date="2017-02" db="EMBL/GenBank/DDBJ databases">
        <authorList>
            <person name="Peterson S.W."/>
        </authorList>
    </citation>
    <scope>NUCLEOTIDE SEQUENCE [LARGE SCALE GENOMIC DNA]</scope>
    <source>
        <strain evidence="3">C6</strain>
    </source>
</reference>
<dbReference type="InterPro" id="IPR001296">
    <property type="entry name" value="Glyco_trans_1"/>
</dbReference>
<keyword evidence="3" id="KW-0808">Transferase</keyword>
<dbReference type="PANTHER" id="PTHR12526">
    <property type="entry name" value="GLYCOSYLTRANSFERASE"/>
    <property type="match status" value="1"/>
</dbReference>
<feature type="domain" description="Glycosyl transferase family 1" evidence="1">
    <location>
        <begin position="197"/>
        <end position="337"/>
    </location>
</feature>
<dbReference type="Gene3D" id="3.40.50.2000">
    <property type="entry name" value="Glycogen Phosphorylase B"/>
    <property type="match status" value="2"/>
</dbReference>
<dbReference type="EMBL" id="FUUY01000018">
    <property type="protein sequence ID" value="SJX23710.1"/>
    <property type="molecule type" value="Genomic_DNA"/>
</dbReference>